<evidence type="ECO:0000313" key="3">
    <source>
        <dbReference type="Proteomes" id="UP000886520"/>
    </source>
</evidence>
<dbReference type="InterPro" id="IPR009836">
    <property type="entry name" value="GRDP-like"/>
</dbReference>
<proteinExistence type="predicted"/>
<evidence type="ECO:0000313" key="2">
    <source>
        <dbReference type="EMBL" id="KAI5078693.1"/>
    </source>
</evidence>
<dbReference type="PANTHER" id="PTHR34365">
    <property type="entry name" value="ENOLASE (DUF1399)"/>
    <property type="match status" value="1"/>
</dbReference>
<name>A0A9D4V3Q5_ADICA</name>
<organism evidence="2 3">
    <name type="scientific">Adiantum capillus-veneris</name>
    <name type="common">Maidenhair fern</name>
    <dbReference type="NCBI Taxonomy" id="13818"/>
    <lineage>
        <taxon>Eukaryota</taxon>
        <taxon>Viridiplantae</taxon>
        <taxon>Streptophyta</taxon>
        <taxon>Embryophyta</taxon>
        <taxon>Tracheophyta</taxon>
        <taxon>Polypodiopsida</taxon>
        <taxon>Polypodiidae</taxon>
        <taxon>Polypodiales</taxon>
        <taxon>Pteridineae</taxon>
        <taxon>Pteridaceae</taxon>
        <taxon>Vittarioideae</taxon>
        <taxon>Adiantum</taxon>
    </lineage>
</organism>
<keyword evidence="3" id="KW-1185">Reference proteome</keyword>
<dbReference type="EMBL" id="JABFUD020000006">
    <property type="protein sequence ID" value="KAI5078693.1"/>
    <property type="molecule type" value="Genomic_DNA"/>
</dbReference>
<dbReference type="AlphaFoldDB" id="A0A9D4V3Q5"/>
<feature type="region of interest" description="Disordered" evidence="1">
    <location>
        <begin position="54"/>
        <end position="74"/>
    </location>
</feature>
<protein>
    <submittedName>
        <fullName evidence="2">Uncharacterized protein</fullName>
    </submittedName>
</protein>
<reference evidence="2" key="1">
    <citation type="submission" date="2021-01" db="EMBL/GenBank/DDBJ databases">
        <title>Adiantum capillus-veneris genome.</title>
        <authorList>
            <person name="Fang Y."/>
            <person name="Liao Q."/>
        </authorList>
    </citation>
    <scope>NUCLEOTIDE SEQUENCE</scope>
    <source>
        <strain evidence="2">H3</strain>
        <tissue evidence="2">Leaf</tissue>
    </source>
</reference>
<feature type="compositionally biased region" description="Pro residues" evidence="1">
    <location>
        <begin position="54"/>
        <end position="64"/>
    </location>
</feature>
<accession>A0A9D4V3Q5</accession>
<dbReference type="PANTHER" id="PTHR34365:SF7">
    <property type="entry name" value="GLYCINE-RICH DOMAIN-CONTAINING PROTEIN 1"/>
    <property type="match status" value="1"/>
</dbReference>
<evidence type="ECO:0000256" key="1">
    <source>
        <dbReference type="SAM" id="MobiDB-lite"/>
    </source>
</evidence>
<comment type="caution">
    <text evidence="2">The sequence shown here is derived from an EMBL/GenBank/DDBJ whole genome shotgun (WGS) entry which is preliminary data.</text>
</comment>
<dbReference type="Proteomes" id="UP000886520">
    <property type="component" value="Chromosome 6"/>
</dbReference>
<feature type="region of interest" description="Disordered" evidence="1">
    <location>
        <begin position="1"/>
        <end position="23"/>
    </location>
</feature>
<dbReference type="OrthoDB" id="1736958at2759"/>
<gene>
    <name evidence="2" type="ORF">GOP47_0006364</name>
</gene>
<sequence>MERILDGLLPHDDSIGDRTPGSRLETSSILAHKLWLERYGMPYVRAGAIYRGEPPAPVPIPPPRRNGHLIPTSF</sequence>
<feature type="compositionally biased region" description="Basic and acidic residues" evidence="1">
    <location>
        <begin position="1"/>
        <end position="16"/>
    </location>
</feature>